<dbReference type="EMBL" id="CATQJA010001146">
    <property type="protein sequence ID" value="CAJ0565988.1"/>
    <property type="molecule type" value="Genomic_DNA"/>
</dbReference>
<dbReference type="AlphaFoldDB" id="A0AA36FT37"/>
<feature type="non-terminal residue" evidence="2">
    <location>
        <position position="1"/>
    </location>
</feature>
<comment type="caution">
    <text evidence="2">The sequence shown here is derived from an EMBL/GenBank/DDBJ whole genome shotgun (WGS) entry which is preliminary data.</text>
</comment>
<keyword evidence="1" id="KW-1133">Transmembrane helix</keyword>
<keyword evidence="1" id="KW-0472">Membrane</keyword>
<reference evidence="2" key="1">
    <citation type="submission" date="2023-06" db="EMBL/GenBank/DDBJ databases">
        <authorList>
            <person name="Delattre M."/>
        </authorList>
    </citation>
    <scope>NUCLEOTIDE SEQUENCE</scope>
    <source>
        <strain evidence="2">AF72</strain>
    </source>
</reference>
<evidence type="ECO:0008006" key="4">
    <source>
        <dbReference type="Google" id="ProtNLM"/>
    </source>
</evidence>
<accession>A0AA36FT37</accession>
<sequence length="106" mass="12042">MFLVGKHAELEKKIKMYRLVFRASSIVCLIAVFAIFSQLPFLYNSMHETGKVLKYQAQECSNSAERLWEDIHGFKPRRSNGDDLPSSVCKANANESCAPKFRDLVA</sequence>
<evidence type="ECO:0000313" key="3">
    <source>
        <dbReference type="Proteomes" id="UP001177023"/>
    </source>
</evidence>
<protein>
    <recommendedName>
        <fullName evidence="4">Nematode cuticle collagen N-terminal domain-containing protein</fullName>
    </recommendedName>
</protein>
<name>A0AA36FT37_9BILA</name>
<keyword evidence="3" id="KW-1185">Reference proteome</keyword>
<gene>
    <name evidence="2" type="ORF">MSPICULIGERA_LOCUS4608</name>
</gene>
<keyword evidence="1" id="KW-0812">Transmembrane</keyword>
<evidence type="ECO:0000313" key="2">
    <source>
        <dbReference type="EMBL" id="CAJ0565988.1"/>
    </source>
</evidence>
<proteinExistence type="predicted"/>
<dbReference type="Proteomes" id="UP001177023">
    <property type="component" value="Unassembled WGS sequence"/>
</dbReference>
<feature type="transmembrane region" description="Helical" evidence="1">
    <location>
        <begin position="20"/>
        <end position="43"/>
    </location>
</feature>
<evidence type="ECO:0000256" key="1">
    <source>
        <dbReference type="SAM" id="Phobius"/>
    </source>
</evidence>
<organism evidence="2 3">
    <name type="scientific">Mesorhabditis spiculigera</name>
    <dbReference type="NCBI Taxonomy" id="96644"/>
    <lineage>
        <taxon>Eukaryota</taxon>
        <taxon>Metazoa</taxon>
        <taxon>Ecdysozoa</taxon>
        <taxon>Nematoda</taxon>
        <taxon>Chromadorea</taxon>
        <taxon>Rhabditida</taxon>
        <taxon>Rhabditina</taxon>
        <taxon>Rhabditomorpha</taxon>
        <taxon>Rhabditoidea</taxon>
        <taxon>Rhabditidae</taxon>
        <taxon>Mesorhabditinae</taxon>
        <taxon>Mesorhabditis</taxon>
    </lineage>
</organism>